<dbReference type="PANTHER" id="PTHR13477">
    <property type="entry name" value="MITOCHONDRIAL 39S RIBOSOMAL PROTEIN L49"/>
    <property type="match status" value="1"/>
</dbReference>
<dbReference type="GO" id="GO:0003735">
    <property type="term" value="F:structural constituent of ribosome"/>
    <property type="evidence" value="ECO:0007669"/>
    <property type="project" value="InterPro"/>
</dbReference>
<protein>
    <recommendedName>
        <fullName evidence="6">Large ribosomal subunit protein mL49</fullName>
    </recommendedName>
</protein>
<evidence type="ECO:0000256" key="6">
    <source>
        <dbReference type="ARBA" id="ARBA00035191"/>
    </source>
</evidence>
<name>A0A1E3QIY5_9ASCO</name>
<evidence type="ECO:0000256" key="1">
    <source>
        <dbReference type="ARBA" id="ARBA00004173"/>
    </source>
</evidence>
<evidence type="ECO:0000256" key="3">
    <source>
        <dbReference type="ARBA" id="ARBA00022980"/>
    </source>
</evidence>
<dbReference type="GO" id="GO:0005762">
    <property type="term" value="C:mitochondrial large ribosomal subunit"/>
    <property type="evidence" value="ECO:0007669"/>
    <property type="project" value="TreeGrafter"/>
</dbReference>
<evidence type="ECO:0000313" key="8">
    <source>
        <dbReference type="Proteomes" id="UP000094336"/>
    </source>
</evidence>
<dbReference type="STRING" id="984486.A0A1E3QIY5"/>
<keyword evidence="4" id="KW-0496">Mitochondrion</keyword>
<evidence type="ECO:0000256" key="4">
    <source>
        <dbReference type="ARBA" id="ARBA00023128"/>
    </source>
</evidence>
<accession>A0A1E3QIY5</accession>
<dbReference type="OrthoDB" id="19439at2759"/>
<keyword evidence="3" id="KW-0689">Ribosomal protein</keyword>
<evidence type="ECO:0000256" key="2">
    <source>
        <dbReference type="ARBA" id="ARBA00005677"/>
    </source>
</evidence>
<dbReference type="EMBL" id="KV454439">
    <property type="protein sequence ID" value="ODQ77568.1"/>
    <property type="molecule type" value="Genomic_DNA"/>
</dbReference>
<sequence>MLRTILPTRTIGVRFAVILPTARTGFKPSAEVVAELFPALENVKPTELAGATNFGKRSYFVGKTNKKNWPVYVKYQHETAYTWIRRIKGDTAQFKADLLKNLPKNMAQHVKLQTTSNKIVIKGTHKTTLNKLFNKYL</sequence>
<keyword evidence="5" id="KW-0687">Ribonucleoprotein</keyword>
<dbReference type="Gene3D" id="3.30.780.10">
    <property type="entry name" value="SUI1-like domain"/>
    <property type="match status" value="1"/>
</dbReference>
<reference evidence="8" key="1">
    <citation type="submission" date="2016-05" db="EMBL/GenBank/DDBJ databases">
        <title>Comparative genomics of biotechnologically important yeasts.</title>
        <authorList>
            <consortium name="DOE Joint Genome Institute"/>
            <person name="Riley R."/>
            <person name="Haridas S."/>
            <person name="Wolfe K.H."/>
            <person name="Lopes M.R."/>
            <person name="Hittinger C.T."/>
            <person name="Goker M."/>
            <person name="Salamov A."/>
            <person name="Wisecaver J."/>
            <person name="Long T.M."/>
            <person name="Aerts A.L."/>
            <person name="Barry K."/>
            <person name="Choi C."/>
            <person name="Clum A."/>
            <person name="Coughlan A.Y."/>
            <person name="Deshpande S."/>
            <person name="Douglass A.P."/>
            <person name="Hanson S.J."/>
            <person name="Klenk H.-P."/>
            <person name="Labutti K."/>
            <person name="Lapidus A."/>
            <person name="Lindquist E."/>
            <person name="Lipzen A."/>
            <person name="Meier-Kolthoff J.P."/>
            <person name="Ohm R.A."/>
            <person name="Otillar R.P."/>
            <person name="Pangilinan J."/>
            <person name="Peng Y."/>
            <person name="Rokas A."/>
            <person name="Rosa C.A."/>
            <person name="Scheuner C."/>
            <person name="Sibirny A.A."/>
            <person name="Slot J.C."/>
            <person name="Stielow J.B."/>
            <person name="Sun H."/>
            <person name="Kurtzman C.P."/>
            <person name="Blackwell M."/>
            <person name="Grigoriev I.V."/>
            <person name="Jeffries T.W."/>
        </authorList>
    </citation>
    <scope>NUCLEOTIDE SEQUENCE [LARGE SCALE GENOMIC DNA]</scope>
    <source>
        <strain evidence="8">NRRL Y-12698</strain>
    </source>
</reference>
<organism evidence="7 8">
    <name type="scientific">Babjeviella inositovora NRRL Y-12698</name>
    <dbReference type="NCBI Taxonomy" id="984486"/>
    <lineage>
        <taxon>Eukaryota</taxon>
        <taxon>Fungi</taxon>
        <taxon>Dikarya</taxon>
        <taxon>Ascomycota</taxon>
        <taxon>Saccharomycotina</taxon>
        <taxon>Pichiomycetes</taxon>
        <taxon>Serinales incertae sedis</taxon>
        <taxon>Babjeviella</taxon>
    </lineage>
</organism>
<comment type="subcellular location">
    <subcellularLocation>
        <location evidence="1">Mitochondrion</location>
    </subcellularLocation>
</comment>
<dbReference type="Pfam" id="PF05046">
    <property type="entry name" value="Img2"/>
    <property type="match status" value="1"/>
</dbReference>
<dbReference type="GeneID" id="30147684"/>
<dbReference type="Proteomes" id="UP000094336">
    <property type="component" value="Unassembled WGS sequence"/>
</dbReference>
<dbReference type="GO" id="GO:0006412">
    <property type="term" value="P:translation"/>
    <property type="evidence" value="ECO:0007669"/>
    <property type="project" value="InterPro"/>
</dbReference>
<dbReference type="RefSeq" id="XP_018982896.1">
    <property type="nucleotide sequence ID" value="XM_019129831.1"/>
</dbReference>
<proteinExistence type="inferred from homology"/>
<keyword evidence="8" id="KW-1185">Reference proteome</keyword>
<dbReference type="PANTHER" id="PTHR13477:SF0">
    <property type="entry name" value="LARGE RIBOSOMAL SUBUNIT PROTEIN ML49"/>
    <property type="match status" value="1"/>
</dbReference>
<dbReference type="AlphaFoldDB" id="A0A1E3QIY5"/>
<comment type="similarity">
    <text evidence="2">Belongs to the mitochondrion-specific ribosomal protein mL49 family.</text>
</comment>
<gene>
    <name evidence="7" type="ORF">BABINDRAFT_163305</name>
</gene>
<evidence type="ECO:0000313" key="7">
    <source>
        <dbReference type="EMBL" id="ODQ77568.1"/>
    </source>
</evidence>
<dbReference type="InterPro" id="IPR007740">
    <property type="entry name" value="Ribosomal_mL49"/>
</dbReference>
<evidence type="ECO:0000256" key="5">
    <source>
        <dbReference type="ARBA" id="ARBA00023274"/>
    </source>
</evidence>